<dbReference type="InterPro" id="IPR050557">
    <property type="entry name" value="RTX_toxin/Mannuronan_C5-epim"/>
</dbReference>
<keyword evidence="2" id="KW-0964">Secreted</keyword>
<accession>A0A4R5TUV2</accession>
<protein>
    <submittedName>
        <fullName evidence="4">Calcium-binding protein</fullName>
    </submittedName>
</protein>
<dbReference type="OrthoDB" id="9805017at2"/>
<evidence type="ECO:0000256" key="2">
    <source>
        <dbReference type="ARBA" id="ARBA00022525"/>
    </source>
</evidence>
<dbReference type="InterPro" id="IPR011049">
    <property type="entry name" value="Serralysin-like_metalloprot_C"/>
</dbReference>
<dbReference type="InterPro" id="IPR006311">
    <property type="entry name" value="TAT_signal"/>
</dbReference>
<proteinExistence type="predicted"/>
<dbReference type="Gene3D" id="2.150.10.10">
    <property type="entry name" value="Serralysin-like metalloprotease, C-terminal"/>
    <property type="match status" value="2"/>
</dbReference>
<evidence type="ECO:0000256" key="1">
    <source>
        <dbReference type="ARBA" id="ARBA00004613"/>
    </source>
</evidence>
<dbReference type="GO" id="GO:0005576">
    <property type="term" value="C:extracellular region"/>
    <property type="evidence" value="ECO:0007669"/>
    <property type="project" value="UniProtKB-SubCell"/>
</dbReference>
<comment type="caution">
    <text evidence="4">The sequence shown here is derived from an EMBL/GenBank/DDBJ whole genome shotgun (WGS) entry which is preliminary data.</text>
</comment>
<comment type="subcellular location">
    <subcellularLocation>
        <location evidence="1">Secreted</location>
    </subcellularLocation>
</comment>
<dbReference type="PRINTS" id="PR00313">
    <property type="entry name" value="CABNDNGRPT"/>
</dbReference>
<dbReference type="InterPro" id="IPR001343">
    <property type="entry name" value="Hemolysn_Ca-bd"/>
</dbReference>
<evidence type="ECO:0000313" key="5">
    <source>
        <dbReference type="Proteomes" id="UP000295411"/>
    </source>
</evidence>
<dbReference type="RefSeq" id="WP_133404503.1">
    <property type="nucleotide sequence ID" value="NZ_SMTK01000004.1"/>
</dbReference>
<evidence type="ECO:0000313" key="4">
    <source>
        <dbReference type="EMBL" id="TDK24840.1"/>
    </source>
</evidence>
<dbReference type="GO" id="GO:0005509">
    <property type="term" value="F:calcium ion binding"/>
    <property type="evidence" value="ECO:0007669"/>
    <property type="project" value="InterPro"/>
</dbReference>
<reference evidence="4 5" key="1">
    <citation type="submission" date="2019-03" db="EMBL/GenBank/DDBJ databases">
        <title>Arthrobacter sp. nov., an bacterium isolated from biocrust in Mu Us Desert.</title>
        <authorList>
            <person name="Lixiong L."/>
        </authorList>
    </citation>
    <scope>NUCLEOTIDE SEQUENCE [LARGE SCALE GENOMIC DNA]</scope>
    <source>
        <strain evidence="4 5">SLN-3</strain>
    </source>
</reference>
<dbReference type="Pfam" id="PF00353">
    <property type="entry name" value="HemolysinCabind"/>
    <property type="match status" value="4"/>
</dbReference>
<dbReference type="SUPFAM" id="SSF51120">
    <property type="entry name" value="beta-Roll"/>
    <property type="match status" value="1"/>
</dbReference>
<dbReference type="PANTHER" id="PTHR38340:SF1">
    <property type="entry name" value="S-LAYER PROTEIN"/>
    <property type="match status" value="1"/>
</dbReference>
<feature type="region of interest" description="Disordered" evidence="3">
    <location>
        <begin position="299"/>
        <end position="322"/>
    </location>
</feature>
<name>A0A4R5TUV2_9MICC</name>
<dbReference type="PROSITE" id="PS51318">
    <property type="entry name" value="TAT"/>
    <property type="match status" value="1"/>
</dbReference>
<feature type="region of interest" description="Disordered" evidence="3">
    <location>
        <begin position="1"/>
        <end position="23"/>
    </location>
</feature>
<dbReference type="EMBL" id="SMTK01000004">
    <property type="protein sequence ID" value="TDK24840.1"/>
    <property type="molecule type" value="Genomic_DNA"/>
</dbReference>
<dbReference type="PANTHER" id="PTHR38340">
    <property type="entry name" value="S-LAYER PROTEIN"/>
    <property type="match status" value="1"/>
</dbReference>
<organism evidence="4 5">
    <name type="scientific">Arthrobacter crusticola</name>
    <dbReference type="NCBI Taxonomy" id="2547960"/>
    <lineage>
        <taxon>Bacteria</taxon>
        <taxon>Bacillati</taxon>
        <taxon>Actinomycetota</taxon>
        <taxon>Actinomycetes</taxon>
        <taxon>Micrococcales</taxon>
        <taxon>Micrococcaceae</taxon>
        <taxon>Arthrobacter</taxon>
    </lineage>
</organism>
<sequence>MNSTSTSYPAVPDNTVPAGGNSHRRTFRRRVVGALATGALTGPALLLGAVPAQAAATGVYIANGILEVRAGAATENRITVERVPYGMSWRYVVRDTGATVTIGNGCIKIDANTARCNYSGVSSVAVRTLDLPDRINSNVTVGTWVSAGDGNDYVDLHSAHDTAYGGPGNDKIFGWGGKDRLYGEAGNDIIHGHAHDDTVDGGRGTDEIYGDEGADMLWGEEANTLQAGSGGDLMRGGAGNDRMRGMYGSDRMYGEAGDDTVQGGYDRDRVIGGAGSDDLGGGNGNDWLYGRDDRAGNDIVRGDSGSDYCEADPGDTKQNCET</sequence>
<evidence type="ECO:0000256" key="3">
    <source>
        <dbReference type="SAM" id="MobiDB-lite"/>
    </source>
</evidence>
<dbReference type="Proteomes" id="UP000295411">
    <property type="component" value="Unassembled WGS sequence"/>
</dbReference>
<keyword evidence="5" id="KW-1185">Reference proteome</keyword>
<gene>
    <name evidence="4" type="ORF">E2F48_13665</name>
</gene>
<dbReference type="AlphaFoldDB" id="A0A4R5TUV2"/>